<feature type="region of interest" description="Disordered" evidence="1">
    <location>
        <begin position="248"/>
        <end position="300"/>
    </location>
</feature>
<feature type="signal peptide" evidence="2">
    <location>
        <begin position="1"/>
        <end position="15"/>
    </location>
</feature>
<proteinExistence type="predicted"/>
<dbReference type="AlphaFoldDB" id="A0A060T5R0"/>
<gene>
    <name evidence="3" type="ORF">GNLVRS02_ARAD1B09306g</name>
</gene>
<reference evidence="3" key="2">
    <citation type="submission" date="2014-06" db="EMBL/GenBank/DDBJ databases">
        <title>The complete genome of Blastobotrys (Arxula) adeninivorans LS3 - a yeast of biotechnological interest.</title>
        <authorList>
            <person name="Kunze G."/>
            <person name="Gaillardin C."/>
            <person name="Czernicka M."/>
            <person name="Durrens P."/>
            <person name="Martin T."/>
            <person name="Boer E."/>
            <person name="Gabaldon T."/>
            <person name="Cruz J."/>
            <person name="Talla E."/>
            <person name="Marck C."/>
            <person name="Goffeau A."/>
            <person name="Barbe V."/>
            <person name="Baret P."/>
            <person name="Baronian K."/>
            <person name="Beier S."/>
            <person name="Bleykasten C."/>
            <person name="Bode R."/>
            <person name="Casaregola S."/>
            <person name="Despons L."/>
            <person name="Fairhead C."/>
            <person name="Giersberg M."/>
            <person name="Gierski P."/>
            <person name="Hahnel U."/>
            <person name="Hartmann A."/>
            <person name="Jankowska D."/>
            <person name="Jubin C."/>
            <person name="Jung P."/>
            <person name="Lafontaine I."/>
            <person name="Leh-Louis V."/>
            <person name="Lemaire M."/>
            <person name="Marcet-Houben M."/>
            <person name="Mascher M."/>
            <person name="Morel G."/>
            <person name="Richard G.-F."/>
            <person name="Riechen J."/>
            <person name="Sacerdot C."/>
            <person name="Sarkar A."/>
            <person name="Savel G."/>
            <person name="Schacherer J."/>
            <person name="Sherman D."/>
            <person name="Straub M.-L."/>
            <person name="Stein N."/>
            <person name="Thierry A."/>
            <person name="Trautwein-Schult A."/>
            <person name="Westhof E."/>
            <person name="Worch S."/>
            <person name="Dujon B."/>
            <person name="Souciet J.-L."/>
            <person name="Wincker P."/>
            <person name="Scholz U."/>
            <person name="Neuveglise N."/>
        </authorList>
    </citation>
    <scope>NUCLEOTIDE SEQUENCE</scope>
    <source>
        <strain evidence="3">LS3</strain>
    </source>
</reference>
<protein>
    <submittedName>
        <fullName evidence="3">ARAD1B09306p</fullName>
    </submittedName>
</protein>
<keyword evidence="2" id="KW-0732">Signal</keyword>
<feature type="region of interest" description="Disordered" evidence="1">
    <location>
        <begin position="314"/>
        <end position="365"/>
    </location>
</feature>
<feature type="compositionally biased region" description="Low complexity" evidence="1">
    <location>
        <begin position="316"/>
        <end position="333"/>
    </location>
</feature>
<reference evidence="3" key="1">
    <citation type="submission" date="2014-02" db="EMBL/GenBank/DDBJ databases">
        <authorList>
            <person name="Genoscope - CEA"/>
        </authorList>
    </citation>
    <scope>NUCLEOTIDE SEQUENCE</scope>
    <source>
        <strain evidence="3">LS3</strain>
    </source>
</reference>
<evidence type="ECO:0000256" key="2">
    <source>
        <dbReference type="SAM" id="SignalP"/>
    </source>
</evidence>
<evidence type="ECO:0000256" key="1">
    <source>
        <dbReference type="SAM" id="MobiDB-lite"/>
    </source>
</evidence>
<sequence>MRILALAAIVTPALAQQFGLIAHRASNPGGQSYPVKLNGDMLSLGGPGDHFVGAVDNGGQLAVVAPNGGYNGEYIGNELSSNRMALVNEAPNPSYGSSYYSISQGYLTYAGSPEFTAIPDGDAKVYHLIPGNQANIPGSFVVHLRTVSTTGANVALEARQAPEGASTVASGTGAIDTAAAATAAATAAPATGSDIIAPAPTSAAATPAPLDTGATQDSGLATILSTVYQSTEYYSTLTVFDTGAAAAPTAAPTGTDSPLPLQSPPIETSLAPLSPPSTPPANASGLPAGINTFPQTVPASEAPVPSEFITAGIESGAGSAAPTPTAAGEPAASMPADSMVPGASTGPNPLATGVSPSEPGSEIPPQVNGGAGLVAAKAMAGIALAIAALF</sequence>
<accession>A0A060T5R0</accession>
<organism evidence="3">
    <name type="scientific">Blastobotrys adeninivorans</name>
    <name type="common">Yeast</name>
    <name type="synonym">Arxula adeninivorans</name>
    <dbReference type="NCBI Taxonomy" id="409370"/>
    <lineage>
        <taxon>Eukaryota</taxon>
        <taxon>Fungi</taxon>
        <taxon>Dikarya</taxon>
        <taxon>Ascomycota</taxon>
        <taxon>Saccharomycotina</taxon>
        <taxon>Dipodascomycetes</taxon>
        <taxon>Dipodascales</taxon>
        <taxon>Trichomonascaceae</taxon>
        <taxon>Blastobotrys</taxon>
    </lineage>
</organism>
<evidence type="ECO:0000313" key="3">
    <source>
        <dbReference type="EMBL" id="CDP36278.1"/>
    </source>
</evidence>
<feature type="chain" id="PRO_5013039875" evidence="2">
    <location>
        <begin position="16"/>
        <end position="390"/>
    </location>
</feature>
<name>A0A060T5R0_BLAAD</name>
<dbReference type="EMBL" id="HG937692">
    <property type="protein sequence ID" value="CDP36278.1"/>
    <property type="molecule type" value="Genomic_DNA"/>
</dbReference>